<proteinExistence type="predicted"/>
<organism evidence="2 3">
    <name type="scientific">Desulfonema limicola</name>
    <dbReference type="NCBI Taxonomy" id="45656"/>
    <lineage>
        <taxon>Bacteria</taxon>
        <taxon>Pseudomonadati</taxon>
        <taxon>Thermodesulfobacteriota</taxon>
        <taxon>Desulfobacteria</taxon>
        <taxon>Desulfobacterales</taxon>
        <taxon>Desulfococcaceae</taxon>
        <taxon>Desulfonema</taxon>
    </lineage>
</organism>
<keyword evidence="1" id="KW-0812">Transmembrane</keyword>
<keyword evidence="2" id="KW-0132">Cell division</keyword>
<evidence type="ECO:0000256" key="1">
    <source>
        <dbReference type="SAM" id="Phobius"/>
    </source>
</evidence>
<sequence>MVFNNTFQKAVSWIIIMIIFILQLLVYTWCRMQCVRTGYEISIETEEYHKQISIQNTLKIELERLKSPERIARIAKYQLGLVTPGENQKINIANELY</sequence>
<gene>
    <name evidence="2" type="ORF">dnl_44550</name>
</gene>
<dbReference type="GO" id="GO:0051301">
    <property type="term" value="P:cell division"/>
    <property type="evidence" value="ECO:0007669"/>
    <property type="project" value="UniProtKB-KW"/>
</dbReference>
<reference evidence="2" key="1">
    <citation type="journal article" date="2021" name="Microb. Physiol.">
        <title>Proteogenomic Insights into the Physiology of Marine, Sulfate-Reducing, Filamentous Desulfonema limicola and Desulfonema magnum.</title>
        <authorList>
            <person name="Schnaars V."/>
            <person name="Wohlbrand L."/>
            <person name="Scheve S."/>
            <person name="Hinrichs C."/>
            <person name="Reinhardt R."/>
            <person name="Rabus R."/>
        </authorList>
    </citation>
    <scope>NUCLEOTIDE SEQUENCE</scope>
    <source>
        <strain evidence="2">5ac10</strain>
    </source>
</reference>
<keyword evidence="1" id="KW-0472">Membrane</keyword>
<feature type="transmembrane region" description="Helical" evidence="1">
    <location>
        <begin position="12"/>
        <end position="30"/>
    </location>
</feature>
<protein>
    <submittedName>
        <fullName evidence="2">Cell division protein, FtsL-like</fullName>
    </submittedName>
</protein>
<dbReference type="Pfam" id="PF04977">
    <property type="entry name" value="DivIC"/>
    <property type="match status" value="1"/>
</dbReference>
<keyword evidence="2" id="KW-0131">Cell cycle</keyword>
<dbReference type="Proteomes" id="UP000663720">
    <property type="component" value="Chromosome"/>
</dbReference>
<evidence type="ECO:0000313" key="3">
    <source>
        <dbReference type="Proteomes" id="UP000663720"/>
    </source>
</evidence>
<name>A0A975GI27_9BACT</name>
<dbReference type="KEGG" id="dli:dnl_44550"/>
<evidence type="ECO:0000313" key="2">
    <source>
        <dbReference type="EMBL" id="QTA82091.1"/>
    </source>
</evidence>
<dbReference type="EMBL" id="CP061799">
    <property type="protein sequence ID" value="QTA82091.1"/>
    <property type="molecule type" value="Genomic_DNA"/>
</dbReference>
<accession>A0A975GI27</accession>
<dbReference type="AlphaFoldDB" id="A0A975GI27"/>
<keyword evidence="3" id="KW-1185">Reference proteome</keyword>
<dbReference type="InterPro" id="IPR007060">
    <property type="entry name" value="FtsL/DivIC"/>
</dbReference>
<keyword evidence="1" id="KW-1133">Transmembrane helix</keyword>